<evidence type="ECO:0000259" key="4">
    <source>
        <dbReference type="PROSITE" id="PS51118"/>
    </source>
</evidence>
<dbReference type="PROSITE" id="PS51118">
    <property type="entry name" value="HTH_HXLR"/>
    <property type="match status" value="1"/>
</dbReference>
<dbReference type="PANTHER" id="PTHR33204">
    <property type="entry name" value="TRANSCRIPTIONAL REGULATOR, MARR FAMILY"/>
    <property type="match status" value="1"/>
</dbReference>
<dbReference type="SUPFAM" id="SSF46785">
    <property type="entry name" value="Winged helix' DNA-binding domain"/>
    <property type="match status" value="1"/>
</dbReference>
<accession>A0AAF0CAS3</accession>
<dbReference type="Pfam" id="PF01638">
    <property type="entry name" value="HxlR"/>
    <property type="match status" value="1"/>
</dbReference>
<keyword evidence="6" id="KW-1185">Reference proteome</keyword>
<evidence type="ECO:0000256" key="1">
    <source>
        <dbReference type="ARBA" id="ARBA00023015"/>
    </source>
</evidence>
<dbReference type="Gene3D" id="1.10.10.10">
    <property type="entry name" value="Winged helix-like DNA-binding domain superfamily/Winged helix DNA-binding domain"/>
    <property type="match status" value="1"/>
</dbReference>
<reference evidence="5 6" key="1">
    <citation type="journal article" date="2015" name="Genome Announc.">
        <title>Draft Genome Sequences of Marine Isolates of Thalassomonas viridans and Thalassomonas actiniarum.</title>
        <authorList>
            <person name="Olonade I."/>
            <person name="van Zyl L.J."/>
            <person name="Trindade M."/>
        </authorList>
    </citation>
    <scope>NUCLEOTIDE SEQUENCE [LARGE SCALE GENOMIC DNA]</scope>
    <source>
        <strain evidence="5 6">XOM25</strain>
    </source>
</reference>
<dbReference type="AlphaFoldDB" id="A0AAF0CAS3"/>
<protein>
    <submittedName>
        <fullName evidence="5">Helix-turn-helix transcriptional regulator</fullName>
    </submittedName>
</protein>
<evidence type="ECO:0000256" key="2">
    <source>
        <dbReference type="ARBA" id="ARBA00023125"/>
    </source>
</evidence>
<dbReference type="RefSeq" id="WP_084723738.1">
    <property type="nucleotide sequence ID" value="NZ_CP059733.1"/>
</dbReference>
<dbReference type="Proteomes" id="UP000032352">
    <property type="component" value="Chromosome"/>
</dbReference>
<gene>
    <name evidence="5" type="ORF">SG34_006990</name>
</gene>
<evidence type="ECO:0000313" key="5">
    <source>
        <dbReference type="EMBL" id="WDE06645.1"/>
    </source>
</evidence>
<dbReference type="InterPro" id="IPR002577">
    <property type="entry name" value="HTH_HxlR"/>
</dbReference>
<sequence length="132" mass="15338">MARRSDCPISNVLDFVGDKWSLLILRDLMFFGKHSFSELQNSDEKMATNILSKRLETLEQDDLVSKQTDPSDKRKKVYTLTPKGKDMLPIMLEMMIWSSKHDPNTNAPKLFIERAINDRENLISDLLNKHEN</sequence>
<dbReference type="PANTHER" id="PTHR33204:SF37">
    <property type="entry name" value="HTH-TYPE TRANSCRIPTIONAL REGULATOR YODB"/>
    <property type="match status" value="1"/>
</dbReference>
<reference evidence="5 6" key="2">
    <citation type="journal article" date="2022" name="Mar. Drugs">
        <title>Bioassay-Guided Fractionation Leads to the Detection of Cholic Acid Generated by the Rare Thalassomonas sp.</title>
        <authorList>
            <person name="Pheiffer F."/>
            <person name="Schneider Y.K."/>
            <person name="Hansen E.H."/>
            <person name="Andersen J.H."/>
            <person name="Isaksson J."/>
            <person name="Busche T."/>
            <person name="R C."/>
            <person name="Kalinowski J."/>
            <person name="Zyl L.V."/>
            <person name="Trindade M."/>
        </authorList>
    </citation>
    <scope>NUCLEOTIDE SEQUENCE [LARGE SCALE GENOMIC DNA]</scope>
    <source>
        <strain evidence="5 6">XOM25</strain>
    </source>
</reference>
<dbReference type="EMBL" id="CP059733">
    <property type="protein sequence ID" value="WDE06645.1"/>
    <property type="molecule type" value="Genomic_DNA"/>
</dbReference>
<dbReference type="KEGG" id="tvd:SG34_006990"/>
<keyword evidence="2" id="KW-0238">DNA-binding</keyword>
<keyword evidence="1" id="KW-0805">Transcription regulation</keyword>
<proteinExistence type="predicted"/>
<dbReference type="InterPro" id="IPR036390">
    <property type="entry name" value="WH_DNA-bd_sf"/>
</dbReference>
<dbReference type="InterPro" id="IPR036388">
    <property type="entry name" value="WH-like_DNA-bd_sf"/>
</dbReference>
<feature type="domain" description="HTH hxlR-type" evidence="4">
    <location>
        <begin position="7"/>
        <end position="106"/>
    </location>
</feature>
<evidence type="ECO:0000256" key="3">
    <source>
        <dbReference type="ARBA" id="ARBA00023163"/>
    </source>
</evidence>
<evidence type="ECO:0000313" key="6">
    <source>
        <dbReference type="Proteomes" id="UP000032352"/>
    </source>
</evidence>
<organism evidence="5 6">
    <name type="scientific">Thalassomonas viridans</name>
    <dbReference type="NCBI Taxonomy" id="137584"/>
    <lineage>
        <taxon>Bacteria</taxon>
        <taxon>Pseudomonadati</taxon>
        <taxon>Pseudomonadota</taxon>
        <taxon>Gammaproteobacteria</taxon>
        <taxon>Alteromonadales</taxon>
        <taxon>Colwelliaceae</taxon>
        <taxon>Thalassomonas</taxon>
    </lineage>
</organism>
<keyword evidence="3" id="KW-0804">Transcription</keyword>
<name>A0AAF0CAS3_9GAMM</name>
<dbReference type="GO" id="GO:0003677">
    <property type="term" value="F:DNA binding"/>
    <property type="evidence" value="ECO:0007669"/>
    <property type="project" value="UniProtKB-KW"/>
</dbReference>